<name>A0A834TYB9_9FABA</name>
<keyword evidence="2" id="KW-1185">Reference proteome</keyword>
<accession>A0A834TYB9</accession>
<evidence type="ECO:0000313" key="1">
    <source>
        <dbReference type="EMBL" id="KAF7826229.1"/>
    </source>
</evidence>
<dbReference type="EMBL" id="JAAIUW010000006">
    <property type="protein sequence ID" value="KAF7826229.1"/>
    <property type="molecule type" value="Genomic_DNA"/>
</dbReference>
<reference evidence="1" key="1">
    <citation type="submission" date="2020-09" db="EMBL/GenBank/DDBJ databases">
        <title>Genome-Enabled Discovery of Anthraquinone Biosynthesis in Senna tora.</title>
        <authorList>
            <person name="Kang S.-H."/>
            <person name="Pandey R.P."/>
            <person name="Lee C.-M."/>
            <person name="Sim J.-S."/>
            <person name="Jeong J.-T."/>
            <person name="Choi B.-S."/>
            <person name="Jung M."/>
            <person name="Ginzburg D."/>
            <person name="Zhao K."/>
            <person name="Won S.Y."/>
            <person name="Oh T.-J."/>
            <person name="Yu Y."/>
            <person name="Kim N.-H."/>
            <person name="Lee O.R."/>
            <person name="Lee T.-H."/>
            <person name="Bashyal P."/>
            <person name="Kim T.-S."/>
            <person name="Lee W.-H."/>
            <person name="Kawkins C."/>
            <person name="Kim C.-K."/>
            <person name="Kim J.S."/>
            <person name="Ahn B.O."/>
            <person name="Rhee S.Y."/>
            <person name="Sohng J.K."/>
        </authorList>
    </citation>
    <scope>NUCLEOTIDE SEQUENCE</scope>
    <source>
        <tissue evidence="1">Leaf</tissue>
    </source>
</reference>
<protein>
    <submittedName>
        <fullName evidence="1">Uncharacterized protein</fullName>
    </submittedName>
</protein>
<comment type="caution">
    <text evidence="1">The sequence shown here is derived from an EMBL/GenBank/DDBJ whole genome shotgun (WGS) entry which is preliminary data.</text>
</comment>
<dbReference type="AlphaFoldDB" id="A0A834TYB9"/>
<evidence type="ECO:0000313" key="2">
    <source>
        <dbReference type="Proteomes" id="UP000634136"/>
    </source>
</evidence>
<dbReference type="Proteomes" id="UP000634136">
    <property type="component" value="Unassembled WGS sequence"/>
</dbReference>
<gene>
    <name evidence="1" type="ORF">G2W53_017393</name>
</gene>
<sequence>MGRRKVSFEKRTSTHGVVDTVIRSQDGVSSKFKEGRVHSSYEGH</sequence>
<organism evidence="1 2">
    <name type="scientific">Senna tora</name>
    <dbReference type="NCBI Taxonomy" id="362788"/>
    <lineage>
        <taxon>Eukaryota</taxon>
        <taxon>Viridiplantae</taxon>
        <taxon>Streptophyta</taxon>
        <taxon>Embryophyta</taxon>
        <taxon>Tracheophyta</taxon>
        <taxon>Spermatophyta</taxon>
        <taxon>Magnoliopsida</taxon>
        <taxon>eudicotyledons</taxon>
        <taxon>Gunneridae</taxon>
        <taxon>Pentapetalae</taxon>
        <taxon>rosids</taxon>
        <taxon>fabids</taxon>
        <taxon>Fabales</taxon>
        <taxon>Fabaceae</taxon>
        <taxon>Caesalpinioideae</taxon>
        <taxon>Cassia clade</taxon>
        <taxon>Senna</taxon>
    </lineage>
</organism>
<proteinExistence type="predicted"/>